<reference evidence="3" key="1">
    <citation type="submission" date="2013-04" db="EMBL/GenBank/DDBJ databases">
        <authorList>
            <person name="Qu J."/>
            <person name="Murali S.C."/>
            <person name="Bandaranaike D."/>
            <person name="Bellair M."/>
            <person name="Blankenburg K."/>
            <person name="Chao H."/>
            <person name="Dinh H."/>
            <person name="Doddapaneni H."/>
            <person name="Downs B."/>
            <person name="Dugan-Rocha S."/>
            <person name="Elkadiri S."/>
            <person name="Gnanaolivu R.D."/>
            <person name="Hernandez B."/>
            <person name="Javaid M."/>
            <person name="Jayaseelan J.C."/>
            <person name="Lee S."/>
            <person name="Li M."/>
            <person name="Ming W."/>
            <person name="Munidasa M."/>
            <person name="Muniz J."/>
            <person name="Nguyen L."/>
            <person name="Ongeri F."/>
            <person name="Osuji N."/>
            <person name="Pu L.-L."/>
            <person name="Puazo M."/>
            <person name="Qu C."/>
            <person name="Quiroz J."/>
            <person name="Raj R."/>
            <person name="Weissenberger G."/>
            <person name="Xin Y."/>
            <person name="Zou X."/>
            <person name="Han Y."/>
            <person name="Richards S."/>
            <person name="Worley K."/>
            <person name="Muzny D."/>
            <person name="Gibbs R."/>
        </authorList>
    </citation>
    <scope>NUCLEOTIDE SEQUENCE</scope>
    <source>
        <strain evidence="3">Sampled in the wild</strain>
    </source>
</reference>
<evidence type="ECO:0000259" key="2">
    <source>
        <dbReference type="PROSITE" id="PS51253"/>
    </source>
</evidence>
<dbReference type="InterPro" id="IPR050863">
    <property type="entry name" value="CenT-Element_Derived"/>
</dbReference>
<dbReference type="PROSITE" id="PS51253">
    <property type="entry name" value="HTH_CENPB"/>
    <property type="match status" value="1"/>
</dbReference>
<dbReference type="Proteomes" id="UP000792457">
    <property type="component" value="Unassembled WGS sequence"/>
</dbReference>
<feature type="non-terminal residue" evidence="3">
    <location>
        <position position="532"/>
    </location>
</feature>
<evidence type="ECO:0000256" key="1">
    <source>
        <dbReference type="ARBA" id="ARBA00023125"/>
    </source>
</evidence>
<sequence>EFKASNGWLNRFRIRHKIEFKASNDSLSIRKERDTEWTSKIRKIMQGFALGDVFNAVKTVLFYLAIPEKKCFDETNSVGVKVAEKFLTIFLCASMTGEKLKPLVVWEGSNPQCLKGVTKRSLGVSWKCVSKLWMTTDIVTDWLRELDQEMKFQERKILLFIDNATSHPHINLENIQLVFFPSNLTSASQPLNHGVIQNFKVKYRQLLLNHLIANLDYNPSAQELSKSIDVLRAIGWIKNALRAVLPEIIRNSFTATGFPNDGNKDVVTLKSVEEDTALPSQLIELLQMDMDATEYSQIDEILAGRNHIWESQTLEEAEDALGCKVKREASAENKALNAFLALAFVSISLAAFQAEVTTDFGIPANLAAWNPWDLGQAPGKIALLSGCVLLRTSFPLEWILKTKYLRLTNAILSAIFKEKPAIAVQDNMSEGTTQEPQDYGEQVHHHYLESYPTDHLQNEKKEEIAGSIFHPSSRIKSYVLPKILSPETKLYVMIVALHKMEMQGVAVSLGKEHHAHTIPIKRKEMCNTQQIN</sequence>
<dbReference type="AlphaFoldDB" id="A0A8K0K9P1"/>
<dbReference type="PANTHER" id="PTHR19303:SF73">
    <property type="entry name" value="PROTEIN PDC2"/>
    <property type="match status" value="1"/>
</dbReference>
<feature type="domain" description="HTH CENPB-type" evidence="2">
    <location>
        <begin position="1"/>
        <end position="22"/>
    </location>
</feature>
<dbReference type="InterPro" id="IPR004875">
    <property type="entry name" value="DDE_SF_endonuclease_dom"/>
</dbReference>
<accession>A0A8K0K9P1</accession>
<proteinExistence type="predicted"/>
<dbReference type="GO" id="GO:0003677">
    <property type="term" value="F:DNA binding"/>
    <property type="evidence" value="ECO:0007669"/>
    <property type="project" value="UniProtKB-KW"/>
</dbReference>
<gene>
    <name evidence="3" type="ORF">J437_LFUL010859</name>
</gene>
<dbReference type="OrthoDB" id="9909311at2759"/>
<evidence type="ECO:0000313" key="3">
    <source>
        <dbReference type="EMBL" id="KAG8230231.1"/>
    </source>
</evidence>
<dbReference type="Pfam" id="PF03184">
    <property type="entry name" value="DDE_1"/>
    <property type="match status" value="1"/>
</dbReference>
<organism evidence="3 4">
    <name type="scientific">Ladona fulva</name>
    <name type="common">Scarce chaser dragonfly</name>
    <name type="synonym">Libellula fulva</name>
    <dbReference type="NCBI Taxonomy" id="123851"/>
    <lineage>
        <taxon>Eukaryota</taxon>
        <taxon>Metazoa</taxon>
        <taxon>Ecdysozoa</taxon>
        <taxon>Arthropoda</taxon>
        <taxon>Hexapoda</taxon>
        <taxon>Insecta</taxon>
        <taxon>Pterygota</taxon>
        <taxon>Palaeoptera</taxon>
        <taxon>Odonata</taxon>
        <taxon>Epiprocta</taxon>
        <taxon>Anisoptera</taxon>
        <taxon>Libelluloidea</taxon>
        <taxon>Libellulidae</taxon>
        <taxon>Ladona</taxon>
    </lineage>
</organism>
<dbReference type="InterPro" id="IPR006600">
    <property type="entry name" value="HTH_CenpB_DNA-bd_dom"/>
</dbReference>
<keyword evidence="4" id="KW-1185">Reference proteome</keyword>
<keyword evidence="1" id="KW-0238">DNA-binding</keyword>
<name>A0A8K0K9P1_LADFU</name>
<comment type="caution">
    <text evidence="3">The sequence shown here is derived from an EMBL/GenBank/DDBJ whole genome shotgun (WGS) entry which is preliminary data.</text>
</comment>
<dbReference type="PANTHER" id="PTHR19303">
    <property type="entry name" value="TRANSPOSON"/>
    <property type="match status" value="1"/>
</dbReference>
<protein>
    <recommendedName>
        <fullName evidence="2">HTH CENPB-type domain-containing protein</fullName>
    </recommendedName>
</protein>
<dbReference type="GO" id="GO:0005634">
    <property type="term" value="C:nucleus"/>
    <property type="evidence" value="ECO:0007669"/>
    <property type="project" value="TreeGrafter"/>
</dbReference>
<evidence type="ECO:0000313" key="4">
    <source>
        <dbReference type="Proteomes" id="UP000792457"/>
    </source>
</evidence>
<dbReference type="EMBL" id="KZ308472">
    <property type="protein sequence ID" value="KAG8230231.1"/>
    <property type="molecule type" value="Genomic_DNA"/>
</dbReference>
<reference evidence="3" key="2">
    <citation type="submission" date="2017-10" db="EMBL/GenBank/DDBJ databases">
        <title>Ladona fulva Genome sequencing and assembly.</title>
        <authorList>
            <person name="Murali S."/>
            <person name="Richards S."/>
            <person name="Bandaranaike D."/>
            <person name="Bellair M."/>
            <person name="Blankenburg K."/>
            <person name="Chao H."/>
            <person name="Dinh H."/>
            <person name="Doddapaneni H."/>
            <person name="Dugan-Rocha S."/>
            <person name="Elkadiri S."/>
            <person name="Gnanaolivu R."/>
            <person name="Hernandez B."/>
            <person name="Skinner E."/>
            <person name="Javaid M."/>
            <person name="Lee S."/>
            <person name="Li M."/>
            <person name="Ming W."/>
            <person name="Munidasa M."/>
            <person name="Muniz J."/>
            <person name="Nguyen L."/>
            <person name="Hughes D."/>
            <person name="Osuji N."/>
            <person name="Pu L.-L."/>
            <person name="Puazo M."/>
            <person name="Qu C."/>
            <person name="Quiroz J."/>
            <person name="Raj R."/>
            <person name="Weissenberger G."/>
            <person name="Xin Y."/>
            <person name="Zou X."/>
            <person name="Han Y."/>
            <person name="Worley K."/>
            <person name="Muzny D."/>
            <person name="Gibbs R."/>
        </authorList>
    </citation>
    <scope>NUCLEOTIDE SEQUENCE</scope>
    <source>
        <strain evidence="3">Sampled in the wild</strain>
    </source>
</reference>